<name>A0ABV8HMP6_9ACTN</name>
<comment type="caution">
    <text evidence="1">The sequence shown here is derived from an EMBL/GenBank/DDBJ whole genome shotgun (WGS) entry which is preliminary data.</text>
</comment>
<evidence type="ECO:0008006" key="3">
    <source>
        <dbReference type="Google" id="ProtNLM"/>
    </source>
</evidence>
<organism evidence="1 2">
    <name type="scientific">Streptomyces polygonati</name>
    <dbReference type="NCBI Taxonomy" id="1617087"/>
    <lineage>
        <taxon>Bacteria</taxon>
        <taxon>Bacillati</taxon>
        <taxon>Actinomycetota</taxon>
        <taxon>Actinomycetes</taxon>
        <taxon>Kitasatosporales</taxon>
        <taxon>Streptomycetaceae</taxon>
        <taxon>Streptomyces</taxon>
    </lineage>
</organism>
<dbReference type="EMBL" id="JBHSBB010000008">
    <property type="protein sequence ID" value="MFC4031574.1"/>
    <property type="molecule type" value="Genomic_DNA"/>
</dbReference>
<proteinExistence type="predicted"/>
<sequence length="334" mass="36971">MVWYARLAVRRPEGDRFLLRRRPPPPIDLSFGDPRLAEIRAAALVGGAGKWPVIRGQLAAAREGEDLTFLAEGLRNVAGIERWIGEVIAAGPGEPADPLALLVAGARQVGWAWHARGRFQAVSEPQRALFRGRLETAQEHLFEAAEREPSWAAPWYFLQICARGLQSGPEVAERRFEATCRQAPGHAAAHREYLRQLSRQPGGSPERTHAFARAAMLAAPKGSRLGELVAVAHLEEWLHLGGDPESLYLGSPQVLGALHEAADRSVHHPDFVRQRDWTLAFNTFAMAFALAGDHRAARPLFRALGSRATEDPWRHLDARSPLVPFLAWRARVGR</sequence>
<accession>A0ABV8HMP6</accession>
<gene>
    <name evidence="1" type="ORF">ACFO3J_08780</name>
</gene>
<dbReference type="RefSeq" id="WP_386427844.1">
    <property type="nucleotide sequence ID" value="NZ_JBHSBB010000008.1"/>
</dbReference>
<protein>
    <recommendedName>
        <fullName evidence="3">DUF4034 domain-containing protein</fullName>
    </recommendedName>
</protein>
<evidence type="ECO:0000313" key="2">
    <source>
        <dbReference type="Proteomes" id="UP001595765"/>
    </source>
</evidence>
<reference evidence="2" key="1">
    <citation type="journal article" date="2019" name="Int. J. Syst. Evol. Microbiol.">
        <title>The Global Catalogue of Microorganisms (GCM) 10K type strain sequencing project: providing services to taxonomists for standard genome sequencing and annotation.</title>
        <authorList>
            <consortium name="The Broad Institute Genomics Platform"/>
            <consortium name="The Broad Institute Genome Sequencing Center for Infectious Disease"/>
            <person name="Wu L."/>
            <person name="Ma J."/>
        </authorList>
    </citation>
    <scope>NUCLEOTIDE SEQUENCE [LARGE SCALE GENOMIC DNA]</scope>
    <source>
        <strain evidence="2">CGMCC 4.7237</strain>
    </source>
</reference>
<keyword evidence="2" id="KW-1185">Reference proteome</keyword>
<evidence type="ECO:0000313" key="1">
    <source>
        <dbReference type="EMBL" id="MFC4031574.1"/>
    </source>
</evidence>
<dbReference type="Proteomes" id="UP001595765">
    <property type="component" value="Unassembled WGS sequence"/>
</dbReference>